<feature type="compositionally biased region" description="Polar residues" evidence="16">
    <location>
        <begin position="441"/>
        <end position="450"/>
    </location>
</feature>
<evidence type="ECO:0000256" key="7">
    <source>
        <dbReference type="ARBA" id="ARBA00022741"/>
    </source>
</evidence>
<feature type="compositionally biased region" description="Polar residues" evidence="16">
    <location>
        <begin position="842"/>
        <end position="855"/>
    </location>
</feature>
<keyword evidence="10" id="KW-0832">Ubl conjugation</keyword>
<organism evidence="21 22">
    <name type="scientific">Ridgeia piscesae</name>
    <name type="common">Tubeworm</name>
    <dbReference type="NCBI Taxonomy" id="27915"/>
    <lineage>
        <taxon>Eukaryota</taxon>
        <taxon>Metazoa</taxon>
        <taxon>Spiralia</taxon>
        <taxon>Lophotrochozoa</taxon>
        <taxon>Annelida</taxon>
        <taxon>Polychaeta</taxon>
        <taxon>Sedentaria</taxon>
        <taxon>Canalipalpata</taxon>
        <taxon>Sabellida</taxon>
        <taxon>Siboglinidae</taxon>
        <taxon>Ridgeia</taxon>
    </lineage>
</organism>
<dbReference type="EC" id="2.7.11.21" evidence="2"/>
<dbReference type="FunFam" id="3.30.200.20:FF:000042">
    <property type="entry name" value="Aurora kinase A"/>
    <property type="match status" value="1"/>
</dbReference>
<dbReference type="InterPro" id="IPR008266">
    <property type="entry name" value="Tyr_kinase_AS"/>
</dbReference>
<accession>A0AAD9P2J3</accession>
<keyword evidence="9 15" id="KW-0067">ATP-binding</keyword>
<dbReference type="CDD" id="cd13114">
    <property type="entry name" value="POLO_box_Plk4_1"/>
    <property type="match status" value="1"/>
</dbReference>
<keyword evidence="7 15" id="KW-0547">Nucleotide-binding</keyword>
<dbReference type="PROSITE" id="PS00109">
    <property type="entry name" value="PROTEIN_KINASE_TYR"/>
    <property type="match status" value="1"/>
</dbReference>
<evidence type="ECO:0000256" key="11">
    <source>
        <dbReference type="ARBA" id="ARBA00023212"/>
    </source>
</evidence>
<feature type="domain" description="Protein kinase" evidence="17">
    <location>
        <begin position="13"/>
        <end position="270"/>
    </location>
</feature>
<dbReference type="SUPFAM" id="SSF82615">
    <property type="entry name" value="Polo-box domain"/>
    <property type="match status" value="1"/>
</dbReference>
<dbReference type="Gene3D" id="3.30.1120.120">
    <property type="match status" value="1"/>
</dbReference>
<dbReference type="PANTHER" id="PTHR24345">
    <property type="entry name" value="SERINE/THREONINE-PROTEIN KINASE PLK"/>
    <property type="match status" value="1"/>
</dbReference>
<dbReference type="Gene3D" id="1.10.510.10">
    <property type="entry name" value="Transferase(Phosphotransferase) domain 1"/>
    <property type="match status" value="1"/>
</dbReference>
<dbReference type="Pfam" id="PF00659">
    <property type="entry name" value="POLO_box"/>
    <property type="match status" value="1"/>
</dbReference>
<feature type="compositionally biased region" description="Basic and acidic residues" evidence="16">
    <location>
        <begin position="459"/>
        <end position="476"/>
    </location>
</feature>
<dbReference type="Proteomes" id="UP001209878">
    <property type="component" value="Unassembled WGS sequence"/>
</dbReference>
<feature type="binding site" evidence="15">
    <location>
        <position position="42"/>
    </location>
    <ligand>
        <name>ATP</name>
        <dbReference type="ChEBI" id="CHEBI:30616"/>
    </ligand>
</feature>
<keyword evidence="11" id="KW-0206">Cytoskeleton</keyword>
<dbReference type="EMBL" id="JAODUO010000182">
    <property type="protein sequence ID" value="KAK2186970.1"/>
    <property type="molecule type" value="Genomic_DNA"/>
</dbReference>
<dbReference type="GO" id="GO:0004674">
    <property type="term" value="F:protein serine/threonine kinase activity"/>
    <property type="evidence" value="ECO:0007669"/>
    <property type="project" value="UniProtKB-KW"/>
</dbReference>
<feature type="region of interest" description="Disordered" evidence="16">
    <location>
        <begin position="588"/>
        <end position="623"/>
    </location>
</feature>
<dbReference type="InterPro" id="IPR011009">
    <property type="entry name" value="Kinase-like_dom_sf"/>
</dbReference>
<keyword evidence="4" id="KW-0963">Cytoplasm</keyword>
<dbReference type="Gene3D" id="2.40.50.930">
    <property type="match status" value="1"/>
</dbReference>
<feature type="compositionally biased region" description="Low complexity" evidence="16">
    <location>
        <begin position="863"/>
        <end position="882"/>
    </location>
</feature>
<comment type="catalytic activity">
    <reaction evidence="13">
        <text>L-threonyl-[protein] + ATP = O-phospho-L-threonyl-[protein] + ADP + H(+)</text>
        <dbReference type="Rhea" id="RHEA:46608"/>
        <dbReference type="Rhea" id="RHEA-COMP:11060"/>
        <dbReference type="Rhea" id="RHEA-COMP:11605"/>
        <dbReference type="ChEBI" id="CHEBI:15378"/>
        <dbReference type="ChEBI" id="CHEBI:30013"/>
        <dbReference type="ChEBI" id="CHEBI:30616"/>
        <dbReference type="ChEBI" id="CHEBI:61977"/>
        <dbReference type="ChEBI" id="CHEBI:456216"/>
        <dbReference type="EC" id="2.7.11.21"/>
    </reaction>
</comment>
<dbReference type="InterPro" id="IPR033699">
    <property type="entry name" value="POLO_box_Plk4_1"/>
</dbReference>
<feature type="region of interest" description="Disordered" evidence="16">
    <location>
        <begin position="907"/>
        <end position="959"/>
    </location>
</feature>
<reference evidence="21" key="1">
    <citation type="journal article" date="2023" name="Mol. Biol. Evol.">
        <title>Third-Generation Sequencing Reveals the Adaptive Role of the Epigenome in Three Deep-Sea Polychaetes.</title>
        <authorList>
            <person name="Perez M."/>
            <person name="Aroh O."/>
            <person name="Sun Y."/>
            <person name="Lan Y."/>
            <person name="Juniper S.K."/>
            <person name="Young C.R."/>
            <person name="Angers B."/>
            <person name="Qian P.Y."/>
        </authorList>
    </citation>
    <scope>NUCLEOTIDE SEQUENCE</scope>
    <source>
        <strain evidence="21">R07B-5</strain>
    </source>
</reference>
<evidence type="ECO:0000256" key="14">
    <source>
        <dbReference type="ARBA" id="ARBA00048347"/>
    </source>
</evidence>
<keyword evidence="22" id="KW-1185">Reference proteome</keyword>
<dbReference type="InterPro" id="IPR033696">
    <property type="entry name" value="POLO_box_Plk4_C"/>
</dbReference>
<dbReference type="Gene3D" id="3.30.1120.130">
    <property type="match status" value="1"/>
</dbReference>
<dbReference type="SUPFAM" id="SSF56112">
    <property type="entry name" value="Protein kinase-like (PK-like)"/>
    <property type="match status" value="1"/>
</dbReference>
<evidence type="ECO:0000256" key="15">
    <source>
        <dbReference type="PROSITE-ProRule" id="PRU10141"/>
    </source>
</evidence>
<dbReference type="InterPro" id="IPR047108">
    <property type="entry name" value="Plk4-like_POLO_box_2_sf"/>
</dbReference>
<feature type="region of interest" description="Disordered" evidence="16">
    <location>
        <begin position="309"/>
        <end position="360"/>
    </location>
</feature>
<evidence type="ECO:0000256" key="4">
    <source>
        <dbReference type="ARBA" id="ARBA00022490"/>
    </source>
</evidence>
<evidence type="ECO:0000256" key="13">
    <source>
        <dbReference type="ARBA" id="ARBA00047802"/>
    </source>
</evidence>
<dbReference type="CDD" id="cd13116">
    <property type="entry name" value="POLO_box_Plk4_3"/>
    <property type="match status" value="1"/>
</dbReference>
<dbReference type="CDD" id="cd13115">
    <property type="entry name" value="POLO_box_Plk4_2"/>
    <property type="match status" value="1"/>
</dbReference>
<feature type="region of interest" description="Disordered" evidence="16">
    <location>
        <begin position="530"/>
        <end position="552"/>
    </location>
</feature>
<evidence type="ECO:0000256" key="2">
    <source>
        <dbReference type="ARBA" id="ARBA00012424"/>
    </source>
</evidence>
<evidence type="ECO:0000313" key="21">
    <source>
        <dbReference type="EMBL" id="KAK2186970.1"/>
    </source>
</evidence>
<evidence type="ECO:0000259" key="20">
    <source>
        <dbReference type="PROSITE" id="PS51985"/>
    </source>
</evidence>
<evidence type="ECO:0000256" key="6">
    <source>
        <dbReference type="ARBA" id="ARBA00022679"/>
    </source>
</evidence>
<evidence type="ECO:0000256" key="16">
    <source>
        <dbReference type="SAM" id="MobiDB-lite"/>
    </source>
</evidence>
<keyword evidence="6" id="KW-0808">Transferase</keyword>
<keyword evidence="8" id="KW-0418">Kinase</keyword>
<evidence type="ECO:0000256" key="8">
    <source>
        <dbReference type="ARBA" id="ARBA00022777"/>
    </source>
</evidence>
<feature type="compositionally biased region" description="Polar residues" evidence="16">
    <location>
        <begin position="478"/>
        <end position="489"/>
    </location>
</feature>
<comment type="caution">
    <text evidence="21">The sequence shown here is derived from an EMBL/GenBank/DDBJ whole genome shotgun (WGS) entry which is preliminary data.</text>
</comment>
<evidence type="ECO:0000256" key="10">
    <source>
        <dbReference type="ARBA" id="ARBA00022843"/>
    </source>
</evidence>
<dbReference type="PROSITE" id="PS51984">
    <property type="entry name" value="CPB1"/>
    <property type="match status" value="1"/>
</dbReference>
<evidence type="ECO:0000256" key="12">
    <source>
        <dbReference type="ARBA" id="ARBA00030332"/>
    </source>
</evidence>
<evidence type="ECO:0000313" key="22">
    <source>
        <dbReference type="Proteomes" id="UP001209878"/>
    </source>
</evidence>
<dbReference type="AlphaFoldDB" id="A0AAD9P2J3"/>
<dbReference type="InterPro" id="IPR000959">
    <property type="entry name" value="POLO_box_dom"/>
</dbReference>
<feature type="compositionally biased region" description="Basic and acidic residues" evidence="16">
    <location>
        <begin position="344"/>
        <end position="360"/>
    </location>
</feature>
<dbReference type="PROSITE" id="PS50078">
    <property type="entry name" value="POLO_BOX"/>
    <property type="match status" value="1"/>
</dbReference>
<feature type="domain" description="Cryptic POLO box 2 (CPB2)" evidence="20">
    <location>
        <begin position="721"/>
        <end position="836"/>
    </location>
</feature>
<name>A0AAD9P2J3_RIDPI</name>
<dbReference type="PANTHER" id="PTHR24345:SF91">
    <property type="entry name" value="SERINE_THREONINE-PROTEIN KINASE PLK4"/>
    <property type="match status" value="1"/>
</dbReference>
<comment type="subcellular location">
    <subcellularLocation>
        <location evidence="1">Cytoplasm</location>
        <location evidence="1">Cytoskeleton</location>
        <location evidence="1">Microtubule organizing center</location>
        <location evidence="1">Centrosome</location>
        <location evidence="1">Centriole</location>
    </subcellularLocation>
</comment>
<gene>
    <name evidence="21" type="ORF">NP493_183g03013</name>
</gene>
<dbReference type="Pfam" id="PF00069">
    <property type="entry name" value="Pkinase"/>
    <property type="match status" value="1"/>
</dbReference>
<dbReference type="PROSITE" id="PS00107">
    <property type="entry name" value="PROTEIN_KINASE_ATP"/>
    <property type="match status" value="1"/>
</dbReference>
<sequence>MPAPGMGDNIQDYQVLNLLGRGGFACVYRAKSVITGQEVAIKMIDKKQMQAEGMVVRVRKEVGIHSRLKHPSILELYNYFEDDTYVYLVLEMCHNGELYSHLKTNGEVLNEDQARHYMNQVVEGLLYLHSYGILHRDLTLANLLLTKDMDVKIADFGLATQLQGPDEKQFTMCGTPNYISPEVAMRSAHGLEADVWSIGCMLYTLLVGTPPFDTHGVHNTLNRVIQAEYHLPRHLSEEAKHLIQALLQRNPADRLPLNPTTMQSSGHSHATSGPMKIFYGKGGTADTHHNSPLACVEEKDCCSDSSGCHGNSTSLGRGGNWWSGEESKTSNYARTQHPPSPPVRLRDSEKPTSVHSDHQQHYYHSRAAHVFSGSSAVACRQRSLDTDSPAPGSKQCSDCSDAVNNSGHSHTSYNAACMMATRGQHLNDTFPPRHYNAQAYQDTSTSSLHSKTPAADATLARRLDGDFRRASREREGSPISTSSAASTQPEPLDFTLGSKGSSSNGDKDTNLVHMSASNDELDVSLEHETTPGFYHGRQGNSRQDKGSPQYRQTPQSYYASATDLANHNAMKKSVTPSRSRSVEMLDRVHIDSEVRHSVPTRRSENVSRSRSERPAHQGESEARGVNVLEDGWVCLEFTKARGDSGDGSERVVEVFRVSPDGQHIEVYHPEGGRGSHLRDCPPSPPSPQTIVKQFIYDDLPRKYWKKYEYASRFVNLVRSKTPKVTMYTRRAKCMLMENSPTADFEVTFYDGAKFSQTAACTRIIETDGTSLTLESTNGVQHLAPETRELWEYVHECHTRCLDLESLLKSVDGDESKKDISYFPITIGRRPLSTPNAQSCTLVAPTSTSTPDTNIVDTGHNGCSRRPTPGRPGTTSPSIPSPGTMQSFDGTVLSHATKMQSAVLPMSEALTDSRSTRRGIPSPAGHARSVSRTSAASPVDSACSSEARHTVGRTTRGRASPVAPPGVLCRVFVPGIGWGSQLSNGEVQVHFTDGSELGIQAHPMLVKYTDPQGTSSRFRESDQLPGNVRQKLEALPAVMLKLETCQASGKGQ</sequence>
<comment type="catalytic activity">
    <reaction evidence="14">
        <text>L-seryl-[protein] + ATP = O-phospho-L-seryl-[protein] + ADP + H(+)</text>
        <dbReference type="Rhea" id="RHEA:17989"/>
        <dbReference type="Rhea" id="RHEA-COMP:9863"/>
        <dbReference type="Rhea" id="RHEA-COMP:11604"/>
        <dbReference type="ChEBI" id="CHEBI:15378"/>
        <dbReference type="ChEBI" id="CHEBI:29999"/>
        <dbReference type="ChEBI" id="CHEBI:30616"/>
        <dbReference type="ChEBI" id="CHEBI:83421"/>
        <dbReference type="ChEBI" id="CHEBI:456216"/>
        <dbReference type="EC" id="2.7.11.21"/>
    </reaction>
</comment>
<dbReference type="FunFam" id="1.10.510.10:FF:000576">
    <property type="entry name" value="Serine/threonine-protein kinase PLK4"/>
    <property type="match status" value="1"/>
</dbReference>
<dbReference type="InterPro" id="IPR046437">
    <property type="entry name" value="Ser_Thr-PK_POLO_box_1_sf"/>
</dbReference>
<evidence type="ECO:0000256" key="5">
    <source>
        <dbReference type="ARBA" id="ARBA00022527"/>
    </source>
</evidence>
<protein>
    <recommendedName>
        <fullName evidence="3">Serine/threonine-protein kinase PLK4</fullName>
        <ecNumber evidence="2">2.7.11.21</ecNumber>
    </recommendedName>
    <alternativeName>
        <fullName evidence="12">Polo-like kinase 4</fullName>
    </alternativeName>
</protein>
<feature type="compositionally biased region" description="Basic and acidic residues" evidence="16">
    <location>
        <begin position="588"/>
        <end position="622"/>
    </location>
</feature>
<dbReference type="GO" id="GO:0005814">
    <property type="term" value="C:centriole"/>
    <property type="evidence" value="ECO:0007669"/>
    <property type="project" value="UniProtKB-SubCell"/>
</dbReference>
<dbReference type="InterPro" id="IPR033698">
    <property type="entry name" value="POLO_box_Plk4_2"/>
</dbReference>
<proteinExistence type="predicted"/>
<evidence type="ECO:0000259" key="18">
    <source>
        <dbReference type="PROSITE" id="PS50078"/>
    </source>
</evidence>
<dbReference type="GO" id="GO:0005524">
    <property type="term" value="F:ATP binding"/>
    <property type="evidence" value="ECO:0007669"/>
    <property type="project" value="UniProtKB-UniRule"/>
</dbReference>
<dbReference type="Pfam" id="PF18409">
    <property type="entry name" value="Plk4_PB2"/>
    <property type="match status" value="1"/>
</dbReference>
<feature type="domain" description="POLO box" evidence="18">
    <location>
        <begin position="966"/>
        <end position="1043"/>
    </location>
</feature>
<feature type="domain" description="Cryptic POLO box 1 (CPB1)" evidence="19">
    <location>
        <begin position="600"/>
        <end position="720"/>
    </location>
</feature>
<evidence type="ECO:0000256" key="9">
    <source>
        <dbReference type="ARBA" id="ARBA00022840"/>
    </source>
</evidence>
<dbReference type="Pfam" id="PF18190">
    <property type="entry name" value="Plk4_PB1"/>
    <property type="match status" value="1"/>
</dbReference>
<feature type="region of interest" description="Disordered" evidence="16">
    <location>
        <begin position="441"/>
        <end position="512"/>
    </location>
</feature>
<dbReference type="InterPro" id="IPR000719">
    <property type="entry name" value="Prot_kinase_dom"/>
</dbReference>
<dbReference type="PROSITE" id="PS50011">
    <property type="entry name" value="PROTEIN_KINASE_DOM"/>
    <property type="match status" value="1"/>
</dbReference>
<evidence type="ECO:0000256" key="1">
    <source>
        <dbReference type="ARBA" id="ARBA00004114"/>
    </source>
</evidence>
<dbReference type="PROSITE" id="PS51985">
    <property type="entry name" value="CPB2"/>
    <property type="match status" value="1"/>
</dbReference>
<evidence type="ECO:0000256" key="3">
    <source>
        <dbReference type="ARBA" id="ARBA00020245"/>
    </source>
</evidence>
<evidence type="ECO:0000259" key="19">
    <source>
        <dbReference type="PROSITE" id="PS51984"/>
    </source>
</evidence>
<feature type="region of interest" description="Disordered" evidence="16">
    <location>
        <begin position="842"/>
        <end position="882"/>
    </location>
</feature>
<keyword evidence="5" id="KW-0723">Serine/threonine-protein kinase</keyword>
<dbReference type="GO" id="GO:0005634">
    <property type="term" value="C:nucleus"/>
    <property type="evidence" value="ECO:0007669"/>
    <property type="project" value="TreeGrafter"/>
</dbReference>
<dbReference type="InterPro" id="IPR017441">
    <property type="entry name" value="Protein_kinase_ATP_BS"/>
</dbReference>
<evidence type="ECO:0000259" key="17">
    <source>
        <dbReference type="PROSITE" id="PS50011"/>
    </source>
</evidence>